<dbReference type="SUPFAM" id="SSF51197">
    <property type="entry name" value="Clavaminate synthase-like"/>
    <property type="match status" value="1"/>
</dbReference>
<gene>
    <name evidence="5" type="ORF">MKW98_032410</name>
</gene>
<keyword evidence="6" id="KW-1185">Reference proteome</keyword>
<evidence type="ECO:0000256" key="3">
    <source>
        <dbReference type="RuleBase" id="RU003682"/>
    </source>
</evidence>
<accession>A0AAD4SVN0</accession>
<reference evidence="5" key="1">
    <citation type="submission" date="2022-04" db="EMBL/GenBank/DDBJ databases">
        <title>A functionally conserved STORR gene fusion in Papaver species that diverged 16.8 million years ago.</title>
        <authorList>
            <person name="Catania T."/>
        </authorList>
    </citation>
    <scope>NUCLEOTIDE SEQUENCE</scope>
    <source>
        <strain evidence="5">S-188037</strain>
    </source>
</reference>
<dbReference type="InterPro" id="IPR044861">
    <property type="entry name" value="IPNS-like_FE2OG_OXY"/>
</dbReference>
<organism evidence="5 6">
    <name type="scientific">Papaver atlanticum</name>
    <dbReference type="NCBI Taxonomy" id="357466"/>
    <lineage>
        <taxon>Eukaryota</taxon>
        <taxon>Viridiplantae</taxon>
        <taxon>Streptophyta</taxon>
        <taxon>Embryophyta</taxon>
        <taxon>Tracheophyta</taxon>
        <taxon>Spermatophyta</taxon>
        <taxon>Magnoliopsida</taxon>
        <taxon>Ranunculales</taxon>
        <taxon>Papaveraceae</taxon>
        <taxon>Papaveroideae</taxon>
        <taxon>Papaver</taxon>
    </lineage>
</organism>
<dbReference type="GO" id="GO:0046872">
    <property type="term" value="F:metal ion binding"/>
    <property type="evidence" value="ECO:0007669"/>
    <property type="project" value="UniProtKB-KW"/>
</dbReference>
<dbReference type="InterPro" id="IPR005123">
    <property type="entry name" value="Oxoglu/Fe-dep_dioxygenase_dom"/>
</dbReference>
<feature type="domain" description="Fe2OG dioxygenase" evidence="4">
    <location>
        <begin position="185"/>
        <end position="273"/>
    </location>
</feature>
<evidence type="ECO:0000256" key="2">
    <source>
        <dbReference type="ARBA" id="ARBA00023004"/>
    </source>
</evidence>
<dbReference type="PANTHER" id="PTHR47991">
    <property type="entry name" value="OXOGLUTARATE/IRON-DEPENDENT DIOXYGENASE"/>
    <property type="match status" value="1"/>
</dbReference>
<evidence type="ECO:0000259" key="4">
    <source>
        <dbReference type="PROSITE" id="PS51471"/>
    </source>
</evidence>
<sequence>METPKQINLGGFVQVPSVQELAKQMLTEIPPRYIRTDQEPLTNLSGASTIDQTVPVIDLQNLLSAEPELELERLHSACKEWVSFRIKRNMKGVMKDLGNSLFYQKKKKLDWGDLFYMVTRPLYLRKPHLFPELPLPLSAHFRILCRETIESYTSEVSKLAMTLLEVMGTALKIEAGVMTEVFEGGMQSIRMNYYPPCPQPDLVMGVTPHSDFGGLQIRNKGEWVTVKPLHNAFIANVGDVMEILTNGLYHSVEHRGRINSTKEGLSVATFHYPKLESEIGPLPSMITPETPALFGRVESYEVLLKKLFSRKLNGKSSLDCMRIGEGFAVNETA</sequence>
<name>A0AAD4SVN0_9MAGN</name>
<keyword evidence="2 3" id="KW-0408">Iron</keyword>
<dbReference type="Gene3D" id="2.60.120.330">
    <property type="entry name" value="B-lactam Antibiotic, Isopenicillin N Synthase, Chain"/>
    <property type="match status" value="1"/>
</dbReference>
<dbReference type="EMBL" id="JAJJMB010008334">
    <property type="protein sequence ID" value="KAI3924209.1"/>
    <property type="molecule type" value="Genomic_DNA"/>
</dbReference>
<evidence type="ECO:0000313" key="6">
    <source>
        <dbReference type="Proteomes" id="UP001202328"/>
    </source>
</evidence>
<dbReference type="Proteomes" id="UP001202328">
    <property type="component" value="Unassembled WGS sequence"/>
</dbReference>
<comment type="caution">
    <text evidence="5">The sequence shown here is derived from an EMBL/GenBank/DDBJ whole genome shotgun (WGS) entry which is preliminary data.</text>
</comment>
<keyword evidence="3" id="KW-0560">Oxidoreductase</keyword>
<dbReference type="PROSITE" id="PS51471">
    <property type="entry name" value="FE2OG_OXY"/>
    <property type="match status" value="1"/>
</dbReference>
<evidence type="ECO:0000313" key="5">
    <source>
        <dbReference type="EMBL" id="KAI3924209.1"/>
    </source>
</evidence>
<protein>
    <recommendedName>
        <fullName evidence="4">Fe2OG dioxygenase domain-containing protein</fullName>
    </recommendedName>
</protein>
<proteinExistence type="inferred from homology"/>
<dbReference type="InterPro" id="IPR050295">
    <property type="entry name" value="Plant_2OG-oxidoreductases"/>
</dbReference>
<comment type="similarity">
    <text evidence="3">Belongs to the iron/ascorbate-dependent oxidoreductase family.</text>
</comment>
<evidence type="ECO:0000256" key="1">
    <source>
        <dbReference type="ARBA" id="ARBA00022723"/>
    </source>
</evidence>
<keyword evidence="1 3" id="KW-0479">Metal-binding</keyword>
<dbReference type="GO" id="GO:0016491">
    <property type="term" value="F:oxidoreductase activity"/>
    <property type="evidence" value="ECO:0007669"/>
    <property type="project" value="UniProtKB-KW"/>
</dbReference>
<dbReference type="Pfam" id="PF03171">
    <property type="entry name" value="2OG-FeII_Oxy"/>
    <property type="match status" value="1"/>
</dbReference>
<dbReference type="AlphaFoldDB" id="A0AAD4SVN0"/>
<dbReference type="InterPro" id="IPR027443">
    <property type="entry name" value="IPNS-like_sf"/>
</dbReference>